<dbReference type="PANTHER" id="PTHR15337">
    <property type="entry name" value="ANTERIOR GRADIENT PROTEIN-RELATED"/>
    <property type="match status" value="1"/>
</dbReference>
<evidence type="ECO:0000313" key="3">
    <source>
        <dbReference type="EMBL" id="QDT08516.1"/>
    </source>
</evidence>
<dbReference type="Pfam" id="PF13899">
    <property type="entry name" value="Thioredoxin_7"/>
    <property type="match status" value="1"/>
</dbReference>
<keyword evidence="4" id="KW-1185">Reference proteome</keyword>
<gene>
    <name evidence="3" type="ORF">K239x_04550</name>
</gene>
<feature type="signal peptide" evidence="2">
    <location>
        <begin position="1"/>
        <end position="20"/>
    </location>
</feature>
<evidence type="ECO:0000313" key="4">
    <source>
        <dbReference type="Proteomes" id="UP000319817"/>
    </source>
</evidence>
<dbReference type="AlphaFoldDB" id="A0A517NN07"/>
<dbReference type="InterPro" id="IPR051099">
    <property type="entry name" value="AGR/TXD"/>
</dbReference>
<dbReference type="Gene3D" id="3.40.30.10">
    <property type="entry name" value="Glutaredoxin"/>
    <property type="match status" value="1"/>
</dbReference>
<dbReference type="InterPro" id="IPR036249">
    <property type="entry name" value="Thioredoxin-like_sf"/>
</dbReference>
<evidence type="ECO:0000256" key="1">
    <source>
        <dbReference type="ARBA" id="ARBA00022729"/>
    </source>
</evidence>
<dbReference type="SUPFAM" id="SSF52833">
    <property type="entry name" value="Thioredoxin-like"/>
    <property type="match status" value="1"/>
</dbReference>
<proteinExistence type="predicted"/>
<sequence length="160" mass="17788" precursor="true">MVLLGFGSCLLFFCAADSHADMPVSIREQASTAEQTPVAWHTSLQSGWREAKRRGVPMVIYITTQDCVYCDAMKQNTWCNQSVQQRLAGKFVAIRLNKLRNRQTLSRISVDTFPTTLLGTPNGKVIGHRVGYQPPEALQSFLAEANRNRVTKAPGIQAVH</sequence>
<accession>A0A517NN07</accession>
<dbReference type="EMBL" id="CP036526">
    <property type="protein sequence ID" value="QDT08516.1"/>
    <property type="molecule type" value="Genomic_DNA"/>
</dbReference>
<dbReference type="Proteomes" id="UP000319817">
    <property type="component" value="Chromosome"/>
</dbReference>
<feature type="chain" id="PRO_5021846546" evidence="2">
    <location>
        <begin position="21"/>
        <end position="160"/>
    </location>
</feature>
<name>A0A517NN07_9BACT</name>
<evidence type="ECO:0000256" key="2">
    <source>
        <dbReference type="SAM" id="SignalP"/>
    </source>
</evidence>
<organism evidence="3 4">
    <name type="scientific">Stieleria marina</name>
    <dbReference type="NCBI Taxonomy" id="1930275"/>
    <lineage>
        <taxon>Bacteria</taxon>
        <taxon>Pseudomonadati</taxon>
        <taxon>Planctomycetota</taxon>
        <taxon>Planctomycetia</taxon>
        <taxon>Pirellulales</taxon>
        <taxon>Pirellulaceae</taxon>
        <taxon>Stieleria</taxon>
    </lineage>
</organism>
<keyword evidence="1 2" id="KW-0732">Signal</keyword>
<reference evidence="3 4" key="1">
    <citation type="submission" date="2019-02" db="EMBL/GenBank/DDBJ databases">
        <title>Deep-cultivation of Planctomycetes and their phenomic and genomic characterization uncovers novel biology.</title>
        <authorList>
            <person name="Wiegand S."/>
            <person name="Jogler M."/>
            <person name="Boedeker C."/>
            <person name="Pinto D."/>
            <person name="Vollmers J."/>
            <person name="Rivas-Marin E."/>
            <person name="Kohn T."/>
            <person name="Peeters S.H."/>
            <person name="Heuer A."/>
            <person name="Rast P."/>
            <person name="Oberbeckmann S."/>
            <person name="Bunk B."/>
            <person name="Jeske O."/>
            <person name="Meyerdierks A."/>
            <person name="Storesund J.E."/>
            <person name="Kallscheuer N."/>
            <person name="Luecker S."/>
            <person name="Lage O.M."/>
            <person name="Pohl T."/>
            <person name="Merkel B.J."/>
            <person name="Hornburger P."/>
            <person name="Mueller R.-W."/>
            <person name="Bruemmer F."/>
            <person name="Labrenz M."/>
            <person name="Spormann A.M."/>
            <person name="Op den Camp H."/>
            <person name="Overmann J."/>
            <person name="Amann R."/>
            <person name="Jetten M.S.M."/>
            <person name="Mascher T."/>
            <person name="Medema M.H."/>
            <person name="Devos D.P."/>
            <person name="Kaster A.-K."/>
            <person name="Ovreas L."/>
            <person name="Rohde M."/>
            <person name="Galperin M.Y."/>
            <person name="Jogler C."/>
        </authorList>
    </citation>
    <scope>NUCLEOTIDE SEQUENCE [LARGE SCALE GENOMIC DNA]</scope>
    <source>
        <strain evidence="3 4">K23_9</strain>
    </source>
</reference>
<dbReference type="PANTHER" id="PTHR15337:SF11">
    <property type="entry name" value="THIOREDOXIN DOMAIN-CONTAINING PROTEIN"/>
    <property type="match status" value="1"/>
</dbReference>
<protein>
    <submittedName>
        <fullName evidence="3">Uncharacterized protein</fullName>
    </submittedName>
</protein>